<keyword evidence="1" id="KW-0812">Transmembrane</keyword>
<evidence type="ECO:0000313" key="2">
    <source>
        <dbReference type="EMBL" id="OGK40835.1"/>
    </source>
</evidence>
<evidence type="ECO:0008006" key="4">
    <source>
        <dbReference type="Google" id="ProtNLM"/>
    </source>
</evidence>
<keyword evidence="1" id="KW-1133">Transmembrane helix</keyword>
<sequence length="120" mass="13266">MNKIWATVLILALTILSGIADSQGFLHASIVWKSGKFIWKEAGKSLASFIIGIIIYWFAIKYMQRAGLKSAEIQTSIWFAITIIGVAFVSGKFFQWNISNQLISILVLIGIGILIFRTGG</sequence>
<keyword evidence="1" id="KW-0472">Membrane</keyword>
<name>A0A1F7IBU6_9BACT</name>
<gene>
    <name evidence="2" type="ORF">A2954_05880</name>
</gene>
<accession>A0A1F7IBU6</accession>
<dbReference type="EMBL" id="MGAG01000018">
    <property type="protein sequence ID" value="OGK40835.1"/>
    <property type="molecule type" value="Genomic_DNA"/>
</dbReference>
<organism evidence="2 3">
    <name type="scientific">Candidatus Roizmanbacteria bacterium RIFCSPLOWO2_01_FULL_37_12</name>
    <dbReference type="NCBI Taxonomy" id="1802056"/>
    <lineage>
        <taxon>Bacteria</taxon>
        <taxon>Candidatus Roizmaniibacteriota</taxon>
    </lineage>
</organism>
<dbReference type="AlphaFoldDB" id="A0A1F7IBU6"/>
<protein>
    <recommendedName>
        <fullName evidence="4">EamA domain-containing protein</fullName>
    </recommendedName>
</protein>
<feature type="transmembrane region" description="Helical" evidence="1">
    <location>
        <begin position="102"/>
        <end position="119"/>
    </location>
</feature>
<proteinExistence type="predicted"/>
<feature type="transmembrane region" description="Helical" evidence="1">
    <location>
        <begin position="75"/>
        <end position="96"/>
    </location>
</feature>
<dbReference type="Proteomes" id="UP000177698">
    <property type="component" value="Unassembled WGS sequence"/>
</dbReference>
<dbReference type="STRING" id="1802056.A2954_05880"/>
<reference evidence="2 3" key="1">
    <citation type="journal article" date="2016" name="Nat. Commun.">
        <title>Thousands of microbial genomes shed light on interconnected biogeochemical processes in an aquifer system.</title>
        <authorList>
            <person name="Anantharaman K."/>
            <person name="Brown C.T."/>
            <person name="Hug L.A."/>
            <person name="Sharon I."/>
            <person name="Castelle C.J."/>
            <person name="Probst A.J."/>
            <person name="Thomas B.C."/>
            <person name="Singh A."/>
            <person name="Wilkins M.J."/>
            <person name="Karaoz U."/>
            <person name="Brodie E.L."/>
            <person name="Williams K.H."/>
            <person name="Hubbard S.S."/>
            <person name="Banfield J.F."/>
        </authorList>
    </citation>
    <scope>NUCLEOTIDE SEQUENCE [LARGE SCALE GENOMIC DNA]</scope>
</reference>
<comment type="caution">
    <text evidence="2">The sequence shown here is derived from an EMBL/GenBank/DDBJ whole genome shotgun (WGS) entry which is preliminary data.</text>
</comment>
<feature type="transmembrane region" description="Helical" evidence="1">
    <location>
        <begin position="46"/>
        <end position="63"/>
    </location>
</feature>
<evidence type="ECO:0000313" key="3">
    <source>
        <dbReference type="Proteomes" id="UP000177698"/>
    </source>
</evidence>
<evidence type="ECO:0000256" key="1">
    <source>
        <dbReference type="SAM" id="Phobius"/>
    </source>
</evidence>